<dbReference type="Gene3D" id="1.10.287.70">
    <property type="match status" value="1"/>
</dbReference>
<organism evidence="14 15">
    <name type="scientific">Cyanidium caldarium</name>
    <name type="common">Red alga</name>
    <dbReference type="NCBI Taxonomy" id="2771"/>
    <lineage>
        <taxon>Eukaryota</taxon>
        <taxon>Rhodophyta</taxon>
        <taxon>Bangiophyceae</taxon>
        <taxon>Cyanidiales</taxon>
        <taxon>Cyanidiaceae</taxon>
        <taxon>Cyanidium</taxon>
    </lineage>
</organism>
<evidence type="ECO:0000256" key="6">
    <source>
        <dbReference type="ARBA" id="ARBA00022958"/>
    </source>
</evidence>
<feature type="region of interest" description="Disordered" evidence="11">
    <location>
        <begin position="89"/>
        <end position="138"/>
    </location>
</feature>
<dbReference type="InterPro" id="IPR028325">
    <property type="entry name" value="VG_K_chnl"/>
</dbReference>
<dbReference type="Proteomes" id="UP001301350">
    <property type="component" value="Unassembled WGS sequence"/>
</dbReference>
<evidence type="ECO:0000256" key="4">
    <source>
        <dbReference type="ARBA" id="ARBA00022692"/>
    </source>
</evidence>
<keyword evidence="7 12" id="KW-1133">Transmembrane helix</keyword>
<dbReference type="PANTHER" id="PTHR11537">
    <property type="entry name" value="VOLTAGE-GATED POTASSIUM CHANNEL"/>
    <property type="match status" value="1"/>
</dbReference>
<evidence type="ECO:0000256" key="1">
    <source>
        <dbReference type="ARBA" id="ARBA00004141"/>
    </source>
</evidence>
<feature type="compositionally biased region" description="Low complexity" evidence="11">
    <location>
        <begin position="127"/>
        <end position="138"/>
    </location>
</feature>
<feature type="transmembrane region" description="Helical" evidence="12">
    <location>
        <begin position="322"/>
        <end position="339"/>
    </location>
</feature>
<evidence type="ECO:0000256" key="7">
    <source>
        <dbReference type="ARBA" id="ARBA00022989"/>
    </source>
</evidence>
<evidence type="ECO:0000256" key="5">
    <source>
        <dbReference type="ARBA" id="ARBA00022826"/>
    </source>
</evidence>
<dbReference type="PANTHER" id="PTHR11537:SF254">
    <property type="entry name" value="POTASSIUM VOLTAGE-GATED CHANNEL PROTEIN SHAB"/>
    <property type="match status" value="1"/>
</dbReference>
<dbReference type="PRINTS" id="PR00169">
    <property type="entry name" value="KCHANNEL"/>
</dbReference>
<evidence type="ECO:0000313" key="15">
    <source>
        <dbReference type="Proteomes" id="UP001301350"/>
    </source>
</evidence>
<gene>
    <name evidence="14" type="ORF">CDCA_CDCA11G3125</name>
</gene>
<keyword evidence="3" id="KW-0633">Potassium transport</keyword>
<dbReference type="InterPro" id="IPR005821">
    <property type="entry name" value="Ion_trans_dom"/>
</dbReference>
<feature type="compositionally biased region" description="Basic and acidic residues" evidence="11">
    <location>
        <begin position="106"/>
        <end position="120"/>
    </location>
</feature>
<feature type="transmembrane region" description="Helical" evidence="12">
    <location>
        <begin position="291"/>
        <end position="310"/>
    </location>
</feature>
<evidence type="ECO:0000313" key="14">
    <source>
        <dbReference type="EMBL" id="KAK4537100.1"/>
    </source>
</evidence>
<evidence type="ECO:0000256" key="2">
    <source>
        <dbReference type="ARBA" id="ARBA00022448"/>
    </source>
</evidence>
<feature type="compositionally biased region" description="Low complexity" evidence="11">
    <location>
        <begin position="434"/>
        <end position="456"/>
    </location>
</feature>
<evidence type="ECO:0000259" key="13">
    <source>
        <dbReference type="Pfam" id="PF00520"/>
    </source>
</evidence>
<evidence type="ECO:0000256" key="9">
    <source>
        <dbReference type="ARBA" id="ARBA00023136"/>
    </source>
</evidence>
<evidence type="ECO:0000256" key="8">
    <source>
        <dbReference type="ARBA" id="ARBA00023065"/>
    </source>
</evidence>
<feature type="region of interest" description="Disordered" evidence="11">
    <location>
        <begin position="433"/>
        <end position="456"/>
    </location>
</feature>
<protein>
    <recommendedName>
        <fullName evidence="13">Ion transport domain-containing protein</fullName>
    </recommendedName>
</protein>
<keyword evidence="10" id="KW-0407">Ion channel</keyword>
<feature type="domain" description="Ion transport" evidence="13">
    <location>
        <begin position="159"/>
        <end position="364"/>
    </location>
</feature>
<keyword evidence="9 12" id="KW-0472">Membrane</keyword>
<dbReference type="AlphaFoldDB" id="A0AAV9IYD1"/>
<keyword evidence="4 12" id="KW-0812">Transmembrane</keyword>
<evidence type="ECO:0000256" key="12">
    <source>
        <dbReference type="SAM" id="Phobius"/>
    </source>
</evidence>
<comment type="caution">
    <text evidence="14">The sequence shown here is derived from an EMBL/GenBank/DDBJ whole genome shotgun (WGS) entry which is preliminary data.</text>
</comment>
<evidence type="ECO:0000256" key="11">
    <source>
        <dbReference type="SAM" id="MobiDB-lite"/>
    </source>
</evidence>
<keyword evidence="2" id="KW-0813">Transport</keyword>
<dbReference type="EMBL" id="JANCYW010000011">
    <property type="protein sequence ID" value="KAK4537100.1"/>
    <property type="molecule type" value="Genomic_DNA"/>
</dbReference>
<dbReference type="SUPFAM" id="SSF81324">
    <property type="entry name" value="Voltage-gated potassium channels"/>
    <property type="match status" value="1"/>
</dbReference>
<sequence length="456" mass="50201">MERGIHQFDVVGEVWVQHVGLGLEMRTSKRALSWLSGIHPTPHRQPRRPPTTASRAICAGGTVSWTRCNTPKRCQRNIPRWKRAFTSWRAEHRGGKADPQSPTGSEAREAAPESRLRDVDPSAPRVSDTAGSGDDGASLGLLHRPLPFAEQLDRALNSPAYELVLTALVIAVSALYAVETLPQLSAEWRTILERAEAIISGAFVVEYLLRFYSQNLDPRYLLKKAMLIDFVSIVPLFVVQRLSPDAFEFGFVRLLRVIRILRLERLVEEDTFRNFFLGRADTAYAEFKLRIAQIVFAVASIIWVTSGLIYDAEHAVNPQFQTYFDALYFSIVALTTVGLGDVAPRTPLGKLVISVAILVGVAVIPFQLGQLGRALFAQSSTSSEADAANEDEDDSRRPLRMARVACPRCGARGHLIDARYCRICAERLASSDNGTARADGAPAAGQAAPTRAPDNL</sequence>
<dbReference type="GO" id="GO:0008076">
    <property type="term" value="C:voltage-gated potassium channel complex"/>
    <property type="evidence" value="ECO:0007669"/>
    <property type="project" value="InterPro"/>
</dbReference>
<accession>A0AAV9IYD1</accession>
<evidence type="ECO:0000256" key="10">
    <source>
        <dbReference type="ARBA" id="ARBA00023303"/>
    </source>
</evidence>
<proteinExistence type="predicted"/>
<dbReference type="GO" id="GO:0001508">
    <property type="term" value="P:action potential"/>
    <property type="evidence" value="ECO:0007669"/>
    <property type="project" value="TreeGrafter"/>
</dbReference>
<keyword evidence="15" id="KW-1185">Reference proteome</keyword>
<name>A0AAV9IYD1_CYACA</name>
<evidence type="ECO:0000256" key="3">
    <source>
        <dbReference type="ARBA" id="ARBA00022538"/>
    </source>
</evidence>
<keyword evidence="8" id="KW-0406">Ion transport</keyword>
<dbReference type="GO" id="GO:0005249">
    <property type="term" value="F:voltage-gated potassium channel activity"/>
    <property type="evidence" value="ECO:0007669"/>
    <property type="project" value="InterPro"/>
</dbReference>
<keyword evidence="6" id="KW-0630">Potassium</keyword>
<keyword evidence="5" id="KW-0631">Potassium channel</keyword>
<dbReference type="Pfam" id="PF00520">
    <property type="entry name" value="Ion_trans"/>
    <property type="match status" value="1"/>
</dbReference>
<feature type="transmembrane region" description="Helical" evidence="12">
    <location>
        <begin position="351"/>
        <end position="369"/>
    </location>
</feature>
<reference evidence="14 15" key="1">
    <citation type="submission" date="2022-07" db="EMBL/GenBank/DDBJ databases">
        <title>Genome-wide signatures of adaptation to extreme environments.</title>
        <authorList>
            <person name="Cho C.H."/>
            <person name="Yoon H.S."/>
        </authorList>
    </citation>
    <scope>NUCLEOTIDE SEQUENCE [LARGE SCALE GENOMIC DNA]</scope>
    <source>
        <strain evidence="14 15">DBV 063 E5</strain>
    </source>
</reference>
<comment type="subcellular location">
    <subcellularLocation>
        <location evidence="1">Membrane</location>
        <topology evidence="1">Multi-pass membrane protein</topology>
    </subcellularLocation>
</comment>